<organism evidence="1 2">
    <name type="scientific">Blastochloris tepida</name>
    <dbReference type="NCBI Taxonomy" id="2233851"/>
    <lineage>
        <taxon>Bacteria</taxon>
        <taxon>Pseudomonadati</taxon>
        <taxon>Pseudomonadota</taxon>
        <taxon>Alphaproteobacteria</taxon>
        <taxon>Hyphomicrobiales</taxon>
        <taxon>Blastochloridaceae</taxon>
        <taxon>Blastochloris</taxon>
    </lineage>
</organism>
<dbReference type="OrthoDB" id="9821541at2"/>
<reference evidence="1 2" key="1">
    <citation type="submission" date="2018-08" db="EMBL/GenBank/DDBJ databases">
        <title>Complete genome sequencing of Blastochloris tepida GI.</title>
        <authorList>
            <person name="Tsukatani Y."/>
            <person name="Mori H."/>
        </authorList>
    </citation>
    <scope>NUCLEOTIDE SEQUENCE [LARGE SCALE GENOMIC DNA]</scope>
    <source>
        <strain evidence="1 2">GI</strain>
    </source>
</reference>
<gene>
    <name evidence="1" type="ORF">BLTE_18050</name>
</gene>
<dbReference type="AlphaFoldDB" id="A0A348G0N7"/>
<evidence type="ECO:0000313" key="1">
    <source>
        <dbReference type="EMBL" id="BBF93120.1"/>
    </source>
</evidence>
<keyword evidence="2" id="KW-1185">Reference proteome</keyword>
<sequence>MPPTFAGPHHCLGTARRVSDEVFAEIREAAARQGGALTLQQIEAVKTAYDQAAPQRFNAIQCIFNICMCATATEPVPMAFDETDLVAKFLCAHTSGIAWAVFENRFERPDRAWIGQFYRALARFVVQRFDPGFPLRAIAVYIEAGTQKGQALTVGELVQSAQGREAVHECLLRIMAEPITPQIAAELCAAVEAAEVPPGAPKPAMTIDEAERFLTLLRHAKLVRTLTMTTGRDDGAEDDLDLIEDVRNLAFRDLS</sequence>
<dbReference type="KEGG" id="blag:BLTE_18050"/>
<dbReference type="RefSeq" id="WP_126399498.1">
    <property type="nucleotide sequence ID" value="NZ_AP018907.1"/>
</dbReference>
<name>A0A348G0N7_9HYPH</name>
<proteinExistence type="predicted"/>
<dbReference type="Proteomes" id="UP000266934">
    <property type="component" value="Chromosome"/>
</dbReference>
<evidence type="ECO:0000313" key="2">
    <source>
        <dbReference type="Proteomes" id="UP000266934"/>
    </source>
</evidence>
<dbReference type="EMBL" id="AP018907">
    <property type="protein sequence ID" value="BBF93120.1"/>
    <property type="molecule type" value="Genomic_DNA"/>
</dbReference>
<protein>
    <submittedName>
        <fullName evidence="1">Uncharacterized protein</fullName>
    </submittedName>
</protein>
<accession>A0A348G0N7</accession>